<gene>
    <name evidence="1" type="ORF">ARTHRO_41323</name>
</gene>
<evidence type="ECO:0000313" key="1">
    <source>
        <dbReference type="EMBL" id="CDM96914.1"/>
    </source>
</evidence>
<protein>
    <submittedName>
        <fullName evidence="1">Uncharacterized protein</fullName>
    </submittedName>
</protein>
<dbReference type="Gene3D" id="2.60.120.620">
    <property type="entry name" value="q2cbj1_9rhob like domain"/>
    <property type="match status" value="1"/>
</dbReference>
<proteinExistence type="predicted"/>
<dbReference type="Proteomes" id="UP000032946">
    <property type="component" value="Chromosome"/>
</dbReference>
<reference evidence="1 2" key="1">
    <citation type="submission" date="2014-02" db="EMBL/GenBank/DDBJ databases">
        <authorList>
            <person name="Genoscope - CEA"/>
        </authorList>
    </citation>
    <scope>NUCLEOTIDE SEQUENCE [LARGE SCALE GENOMIC DNA]</scope>
    <source>
        <strain evidence="1 2">PCC 8005</strain>
    </source>
</reference>
<organism evidence="1 2">
    <name type="scientific">Limnospira indica PCC 8005</name>
    <dbReference type="NCBI Taxonomy" id="376219"/>
    <lineage>
        <taxon>Bacteria</taxon>
        <taxon>Bacillati</taxon>
        <taxon>Cyanobacteriota</taxon>
        <taxon>Cyanophyceae</taxon>
        <taxon>Oscillatoriophycideae</taxon>
        <taxon>Oscillatoriales</taxon>
        <taxon>Sirenicapillariaceae</taxon>
        <taxon>Limnospira</taxon>
    </lineage>
</organism>
<sequence length="407" mass="47012">MKIRYPINLISNNVEQILSNVSGLLNASQVVKVTPGTKIDDVYFIGPYNLVKDLYAKYSDEHKNSLLILIDDSAKSTRYEHNKKLIANGVYLPCDYEGNCPFLMLYKRVDVLNGKPILISENYLIPGELVVVPETSELFAVLFYNDGEVCQIPDDVQWFSWYSEQEQNEPEDTYSITYKISYEDEYAKNGFQDAEIITLDRPLFDYEESELPQQLMTEKNPVVHIAPILSNQEAKELLTQLKLCNAWIRRTGENNILYTQETFDIWEYSKKDNSPQVFKDLIAKLESDTLLKVIRKLTGMKVNELREVYAFHMRSNEFITKHADSSLGGQLLVRFNWLLQSPTGREHDLRFWKGENTNEPITRYKAVPNSATLFYLGDSTPHDLTPLPEDCDQDRYNLVITFGDYAS</sequence>
<dbReference type="EMBL" id="FO818640">
    <property type="protein sequence ID" value="CDM96914.1"/>
    <property type="molecule type" value="Genomic_DNA"/>
</dbReference>
<dbReference type="RefSeq" id="WP_008053084.1">
    <property type="nucleotide sequence ID" value="NZ_FO818640.1"/>
</dbReference>
<name>A0A9P1KJB5_9CYAN</name>
<keyword evidence="2" id="KW-1185">Reference proteome</keyword>
<dbReference type="AlphaFoldDB" id="A0A9P1KJB5"/>
<evidence type="ECO:0000313" key="2">
    <source>
        <dbReference type="Proteomes" id="UP000032946"/>
    </source>
</evidence>
<accession>A0A9P1KJB5</accession>